<dbReference type="Pfam" id="PF13276">
    <property type="entry name" value="HTH_21"/>
    <property type="match status" value="1"/>
</dbReference>
<dbReference type="Gene3D" id="3.30.420.10">
    <property type="entry name" value="Ribonuclease H-like superfamily/Ribonuclease H"/>
    <property type="match status" value="1"/>
</dbReference>
<dbReference type="GO" id="GO:0015074">
    <property type="term" value="P:DNA integration"/>
    <property type="evidence" value="ECO:0007669"/>
    <property type="project" value="InterPro"/>
</dbReference>
<evidence type="ECO:0000313" key="3">
    <source>
        <dbReference type="EMBL" id="WKN36181.1"/>
    </source>
</evidence>
<sequence length="290" mass="34124">MKKTVKERKAMIDKGHAKLSIVQQCILLSIGRSGLYYKPCGESKLNLELMRLMDEHYLEHPYKGAGRMHSWLTKDLGYKVSLNRIERLYYKKMGLRSLLPGPHTSKRRKEDPVYPYLLRELIIDHPNQVWATDITYIPMKDGFMYLVAIIDLYNRYVVHWSVSNSMEAEWCTQVFQEAVELHGVPEIINTDQGSQFTSEVFTNQVLKTSRLSMDGKGRATDNAFIERLWRTVKYEKVYLNPPTDGVHLYQMLNDFFEEYNNQRRHSSIDDDRPQDRYFSFKPPQEQVRAA</sequence>
<reference evidence="3" key="2">
    <citation type="journal article" date="2024" name="Antonie Van Leeuwenhoek">
        <title>Roseihalotalea indica gen. nov., sp. nov., a halophilic Bacteroidetes from mesopelagic Southwest Indian Ocean with higher carbohydrate metabolic potential.</title>
        <authorList>
            <person name="Chen B."/>
            <person name="Zhang M."/>
            <person name="Lin D."/>
            <person name="Ye J."/>
            <person name="Tang K."/>
        </authorList>
    </citation>
    <scope>NUCLEOTIDE SEQUENCE</scope>
    <source>
        <strain evidence="3">TK19036</strain>
    </source>
</reference>
<reference evidence="3" key="1">
    <citation type="journal article" date="2023" name="Comput. Struct. Biotechnol. J.">
        <title>Discovery of a novel marine Bacteroidetes with a rich repertoire of carbohydrate-active enzymes.</title>
        <authorList>
            <person name="Chen B."/>
            <person name="Liu G."/>
            <person name="Chen Q."/>
            <person name="Wang H."/>
            <person name="Liu L."/>
            <person name="Tang K."/>
        </authorList>
    </citation>
    <scope>NUCLEOTIDE SEQUENCE</scope>
    <source>
        <strain evidence="3">TK19036</strain>
    </source>
</reference>
<accession>A0AA49GPW4</accession>
<dbReference type="SUPFAM" id="SSF53098">
    <property type="entry name" value="Ribonuclease H-like"/>
    <property type="match status" value="1"/>
</dbReference>
<dbReference type="NCBIfam" id="NF033516">
    <property type="entry name" value="transpos_IS3"/>
    <property type="match status" value="1"/>
</dbReference>
<protein>
    <submittedName>
        <fullName evidence="3">IS3 family transposase</fullName>
    </submittedName>
</protein>
<dbReference type="InterPro" id="IPR048020">
    <property type="entry name" value="Transpos_IS3"/>
</dbReference>
<dbReference type="PROSITE" id="PS50994">
    <property type="entry name" value="INTEGRASE"/>
    <property type="match status" value="1"/>
</dbReference>
<dbReference type="InterPro" id="IPR025948">
    <property type="entry name" value="HTH-like_dom"/>
</dbReference>
<proteinExistence type="predicted"/>
<feature type="compositionally biased region" description="Basic and acidic residues" evidence="1">
    <location>
        <begin position="266"/>
        <end position="275"/>
    </location>
</feature>
<dbReference type="GO" id="GO:0003676">
    <property type="term" value="F:nucleic acid binding"/>
    <property type="evidence" value="ECO:0007669"/>
    <property type="project" value="InterPro"/>
</dbReference>
<dbReference type="InterPro" id="IPR050900">
    <property type="entry name" value="Transposase_IS3/IS150/IS904"/>
</dbReference>
<evidence type="ECO:0000259" key="2">
    <source>
        <dbReference type="PROSITE" id="PS50994"/>
    </source>
</evidence>
<dbReference type="EMBL" id="CP120682">
    <property type="protein sequence ID" value="WKN36181.1"/>
    <property type="molecule type" value="Genomic_DNA"/>
</dbReference>
<evidence type="ECO:0000256" key="1">
    <source>
        <dbReference type="SAM" id="MobiDB-lite"/>
    </source>
</evidence>
<feature type="domain" description="Integrase catalytic" evidence="2">
    <location>
        <begin position="122"/>
        <end position="281"/>
    </location>
</feature>
<dbReference type="InterPro" id="IPR001584">
    <property type="entry name" value="Integrase_cat-core"/>
</dbReference>
<name>A0AA49GPW4_9BACT</name>
<dbReference type="Pfam" id="PF00665">
    <property type="entry name" value="rve"/>
    <property type="match status" value="1"/>
</dbReference>
<organism evidence="3">
    <name type="scientific">Roseihalotalea indica</name>
    <dbReference type="NCBI Taxonomy" id="2867963"/>
    <lineage>
        <taxon>Bacteria</taxon>
        <taxon>Pseudomonadati</taxon>
        <taxon>Bacteroidota</taxon>
        <taxon>Cytophagia</taxon>
        <taxon>Cytophagales</taxon>
        <taxon>Catalimonadaceae</taxon>
        <taxon>Roseihalotalea</taxon>
    </lineage>
</organism>
<dbReference type="InterPro" id="IPR012337">
    <property type="entry name" value="RNaseH-like_sf"/>
</dbReference>
<gene>
    <name evidence="3" type="ORF">K4G66_27835</name>
</gene>
<dbReference type="PANTHER" id="PTHR46889:SF4">
    <property type="entry name" value="TRANSPOSASE INSO FOR INSERTION SEQUENCE ELEMENT IS911B-RELATED"/>
    <property type="match status" value="1"/>
</dbReference>
<feature type="region of interest" description="Disordered" evidence="1">
    <location>
        <begin position="264"/>
        <end position="290"/>
    </location>
</feature>
<dbReference type="Pfam" id="PF13683">
    <property type="entry name" value="rve_3"/>
    <property type="match status" value="1"/>
</dbReference>
<dbReference type="InterPro" id="IPR036397">
    <property type="entry name" value="RNaseH_sf"/>
</dbReference>
<dbReference type="PANTHER" id="PTHR46889">
    <property type="entry name" value="TRANSPOSASE INSF FOR INSERTION SEQUENCE IS3B-RELATED"/>
    <property type="match status" value="1"/>
</dbReference>
<dbReference type="AlphaFoldDB" id="A0AA49GPW4"/>